<dbReference type="AlphaFoldDB" id="A0ABD2LMW3"/>
<feature type="compositionally biased region" description="Basic residues" evidence="1">
    <location>
        <begin position="194"/>
        <end position="203"/>
    </location>
</feature>
<organism evidence="3 4">
    <name type="scientific">Heterodera trifolii</name>
    <dbReference type="NCBI Taxonomy" id="157864"/>
    <lineage>
        <taxon>Eukaryota</taxon>
        <taxon>Metazoa</taxon>
        <taxon>Ecdysozoa</taxon>
        <taxon>Nematoda</taxon>
        <taxon>Chromadorea</taxon>
        <taxon>Rhabditida</taxon>
        <taxon>Tylenchina</taxon>
        <taxon>Tylenchomorpha</taxon>
        <taxon>Tylenchoidea</taxon>
        <taxon>Heteroderidae</taxon>
        <taxon>Heteroderinae</taxon>
        <taxon>Heterodera</taxon>
    </lineage>
</organism>
<protein>
    <submittedName>
        <fullName evidence="3">Uncharacterized protein</fullName>
    </submittedName>
</protein>
<proteinExistence type="predicted"/>
<feature type="signal peptide" evidence="2">
    <location>
        <begin position="1"/>
        <end position="21"/>
    </location>
</feature>
<evidence type="ECO:0000256" key="1">
    <source>
        <dbReference type="SAM" id="MobiDB-lite"/>
    </source>
</evidence>
<feature type="compositionally biased region" description="Basic and acidic residues" evidence="1">
    <location>
        <begin position="230"/>
        <end position="243"/>
    </location>
</feature>
<keyword evidence="2" id="KW-0732">Signal</keyword>
<comment type="caution">
    <text evidence="3">The sequence shown here is derived from an EMBL/GenBank/DDBJ whole genome shotgun (WGS) entry which is preliminary data.</text>
</comment>
<accession>A0ABD2LMW3</accession>
<feature type="region of interest" description="Disordered" evidence="1">
    <location>
        <begin position="147"/>
        <end position="274"/>
    </location>
</feature>
<evidence type="ECO:0000313" key="4">
    <source>
        <dbReference type="Proteomes" id="UP001620626"/>
    </source>
</evidence>
<dbReference type="EMBL" id="JBICBT010000355">
    <property type="protein sequence ID" value="KAL3116588.1"/>
    <property type="molecule type" value="Genomic_DNA"/>
</dbReference>
<reference evidence="3 4" key="1">
    <citation type="submission" date="2024-10" db="EMBL/GenBank/DDBJ databases">
        <authorList>
            <person name="Kim D."/>
        </authorList>
    </citation>
    <scope>NUCLEOTIDE SEQUENCE [LARGE SCALE GENOMIC DNA]</scope>
    <source>
        <strain evidence="3">BH-2024</strain>
    </source>
</reference>
<keyword evidence="4" id="KW-1185">Reference proteome</keyword>
<feature type="compositionally biased region" description="Polar residues" evidence="1">
    <location>
        <begin position="214"/>
        <end position="225"/>
    </location>
</feature>
<sequence length="274" mass="31509">MFCKANFLLVIFGSIVDGTFGSDNEDEQWDGASSSATHHDDVHYNAYENSDFLPTSHVFAALTLPKANPLRKALSLNSSPISMRKSNENSDKFELRRYKSFSEAMDREREERTKKTMAQIKSTKWHSKYYAADPEKTMKQDELLANFLSSPLPPLPPRKNSSKNARKSTSINDQQNDPSWIYDTKNYYGQSSRNKTHQNRTKLTKHETNFHKQFGQNVFNKTNRMNEAGPSEKKSDQNDKSELNEGTPSENQIDKTKTNRLLKAKEILPFQQKD</sequence>
<feature type="compositionally biased region" description="Polar residues" evidence="1">
    <location>
        <begin position="167"/>
        <end position="178"/>
    </location>
</feature>
<evidence type="ECO:0000256" key="2">
    <source>
        <dbReference type="SAM" id="SignalP"/>
    </source>
</evidence>
<evidence type="ECO:0000313" key="3">
    <source>
        <dbReference type="EMBL" id="KAL3116588.1"/>
    </source>
</evidence>
<dbReference type="Proteomes" id="UP001620626">
    <property type="component" value="Unassembled WGS sequence"/>
</dbReference>
<feature type="chain" id="PRO_5044824151" evidence="2">
    <location>
        <begin position="22"/>
        <end position="274"/>
    </location>
</feature>
<gene>
    <name evidence="3" type="ORF">niasHT_001335</name>
</gene>
<name>A0ABD2LMW3_9BILA</name>